<keyword evidence="8" id="KW-0249">Electron transport</keyword>
<dbReference type="SUPFAM" id="SSF81342">
    <property type="entry name" value="Transmembrane di-heme cytochromes"/>
    <property type="match status" value="1"/>
</dbReference>
<comment type="cofactor">
    <cofactor evidence="1">
        <name>heme b</name>
        <dbReference type="ChEBI" id="CHEBI:60344"/>
    </cofactor>
</comment>
<accession>A0ABR9SIQ8</accession>
<protein>
    <submittedName>
        <fullName evidence="15">Cytochrome b</fullName>
    </submittedName>
</protein>
<name>A0ABR9SIQ8_9BURK</name>
<keyword evidence="9 13" id="KW-1133">Transmembrane helix</keyword>
<dbReference type="InterPro" id="IPR016174">
    <property type="entry name" value="Di-haem_cyt_TM"/>
</dbReference>
<dbReference type="InterPro" id="IPR052168">
    <property type="entry name" value="Cytochrome_b561_oxidase"/>
</dbReference>
<dbReference type="Gene3D" id="1.20.950.20">
    <property type="entry name" value="Transmembrane di-heme cytochromes, Chain C"/>
    <property type="match status" value="1"/>
</dbReference>
<evidence type="ECO:0000256" key="12">
    <source>
        <dbReference type="ARBA" id="ARBA00037975"/>
    </source>
</evidence>
<evidence type="ECO:0000256" key="1">
    <source>
        <dbReference type="ARBA" id="ARBA00001970"/>
    </source>
</evidence>
<evidence type="ECO:0000259" key="14">
    <source>
        <dbReference type="Pfam" id="PF01292"/>
    </source>
</evidence>
<proteinExistence type="inferred from homology"/>
<dbReference type="RefSeq" id="WP_193781357.1">
    <property type="nucleotide sequence ID" value="NZ_JADDOJ010000064.1"/>
</dbReference>
<dbReference type="PANTHER" id="PTHR30529">
    <property type="entry name" value="CYTOCHROME B561"/>
    <property type="match status" value="1"/>
</dbReference>
<comment type="similarity">
    <text evidence="12">Belongs to the cytochrome b561 family.</text>
</comment>
<dbReference type="EMBL" id="JADDOJ010000064">
    <property type="protein sequence ID" value="MBE7941794.1"/>
    <property type="molecule type" value="Genomic_DNA"/>
</dbReference>
<feature type="transmembrane region" description="Helical" evidence="13">
    <location>
        <begin position="92"/>
        <end position="115"/>
    </location>
</feature>
<dbReference type="PANTHER" id="PTHR30529:SF1">
    <property type="entry name" value="CYTOCHROME B561 HOMOLOG 2"/>
    <property type="match status" value="1"/>
</dbReference>
<comment type="subcellular location">
    <subcellularLocation>
        <location evidence="2">Cell membrane</location>
        <topology evidence="2">Multi-pass membrane protein</topology>
    </subcellularLocation>
</comment>
<gene>
    <name evidence="15" type="ORF">IM725_14530</name>
</gene>
<evidence type="ECO:0000256" key="10">
    <source>
        <dbReference type="ARBA" id="ARBA00023004"/>
    </source>
</evidence>
<evidence type="ECO:0000256" key="5">
    <source>
        <dbReference type="ARBA" id="ARBA00022617"/>
    </source>
</evidence>
<feature type="transmembrane region" description="Helical" evidence="13">
    <location>
        <begin position="12"/>
        <end position="33"/>
    </location>
</feature>
<keyword evidence="7" id="KW-0479">Metal-binding</keyword>
<dbReference type="InterPro" id="IPR011577">
    <property type="entry name" value="Cyt_b561_bac/Ni-Hgenase"/>
</dbReference>
<evidence type="ECO:0000313" key="15">
    <source>
        <dbReference type="EMBL" id="MBE7941794.1"/>
    </source>
</evidence>
<evidence type="ECO:0000256" key="13">
    <source>
        <dbReference type="SAM" id="Phobius"/>
    </source>
</evidence>
<keyword evidence="4" id="KW-1003">Cell membrane</keyword>
<evidence type="ECO:0000313" key="16">
    <source>
        <dbReference type="Proteomes" id="UP000715965"/>
    </source>
</evidence>
<reference evidence="15 16" key="1">
    <citation type="submission" date="2020-10" db="EMBL/GenBank/DDBJ databases">
        <title>Draft genome of Ramlibacter aquaticus LMG 30558.</title>
        <authorList>
            <person name="Props R."/>
        </authorList>
    </citation>
    <scope>NUCLEOTIDE SEQUENCE [LARGE SCALE GENOMIC DNA]</scope>
    <source>
        <strain evidence="15 16">LMG 30558</strain>
    </source>
</reference>
<dbReference type="Pfam" id="PF01292">
    <property type="entry name" value="Ni_hydr_CYTB"/>
    <property type="match status" value="1"/>
</dbReference>
<dbReference type="Proteomes" id="UP000715965">
    <property type="component" value="Unassembled WGS sequence"/>
</dbReference>
<evidence type="ECO:0000256" key="2">
    <source>
        <dbReference type="ARBA" id="ARBA00004651"/>
    </source>
</evidence>
<feature type="transmembrane region" description="Helical" evidence="13">
    <location>
        <begin position="151"/>
        <end position="169"/>
    </location>
</feature>
<keyword evidence="16" id="KW-1185">Reference proteome</keyword>
<evidence type="ECO:0000256" key="8">
    <source>
        <dbReference type="ARBA" id="ARBA00022982"/>
    </source>
</evidence>
<keyword evidence="6 13" id="KW-0812">Transmembrane</keyword>
<keyword evidence="11 13" id="KW-0472">Membrane</keyword>
<keyword evidence="3" id="KW-0813">Transport</keyword>
<evidence type="ECO:0000256" key="9">
    <source>
        <dbReference type="ARBA" id="ARBA00022989"/>
    </source>
</evidence>
<keyword evidence="10" id="KW-0408">Iron</keyword>
<evidence type="ECO:0000256" key="7">
    <source>
        <dbReference type="ARBA" id="ARBA00022723"/>
    </source>
</evidence>
<evidence type="ECO:0000256" key="11">
    <source>
        <dbReference type="ARBA" id="ARBA00023136"/>
    </source>
</evidence>
<organism evidence="15 16">
    <name type="scientific">Ramlibacter aquaticus</name>
    <dbReference type="NCBI Taxonomy" id="2780094"/>
    <lineage>
        <taxon>Bacteria</taxon>
        <taxon>Pseudomonadati</taxon>
        <taxon>Pseudomonadota</taxon>
        <taxon>Betaproteobacteria</taxon>
        <taxon>Burkholderiales</taxon>
        <taxon>Comamonadaceae</taxon>
        <taxon>Ramlibacter</taxon>
    </lineage>
</organism>
<evidence type="ECO:0000256" key="6">
    <source>
        <dbReference type="ARBA" id="ARBA00022692"/>
    </source>
</evidence>
<keyword evidence="5" id="KW-0349">Heme</keyword>
<sequence length="183" mass="20030">MTSLPLGEARRYGGVARALHWITAILVLVAFIYGPGGSEERVYSAAREFDRRLHETLGLTVFCISFVRLAWRLSEHAPSLPAMPRWMTFASRAVQGSLYVLLFAVPLTAILGAWLEGHALTWLGGDIAPWIGESHALGAALAEIHGWLGDAILWLAGLHAVAALYHHFVRRDGVLRSMLPGRG</sequence>
<comment type="caution">
    <text evidence="15">The sequence shown here is derived from an EMBL/GenBank/DDBJ whole genome shotgun (WGS) entry which is preliminary data.</text>
</comment>
<evidence type="ECO:0000256" key="3">
    <source>
        <dbReference type="ARBA" id="ARBA00022448"/>
    </source>
</evidence>
<evidence type="ECO:0000256" key="4">
    <source>
        <dbReference type="ARBA" id="ARBA00022475"/>
    </source>
</evidence>
<feature type="domain" description="Cytochrome b561 bacterial/Ni-hydrogenase" evidence="14">
    <location>
        <begin position="11"/>
        <end position="181"/>
    </location>
</feature>